<proteinExistence type="predicted"/>
<evidence type="ECO:0000313" key="2">
    <source>
        <dbReference type="Proteomes" id="UP001642484"/>
    </source>
</evidence>
<sequence>MSMMYSIKMQGTPRALASRKKMPTCSGWRKRRLKLLYLPVGRSISTQRVGFTSSARSPSEAAGPILWMMFFESLSSSSSQSGD</sequence>
<keyword evidence="2" id="KW-1185">Reference proteome</keyword>
<comment type="caution">
    <text evidence="1">The sequence shown here is derived from an EMBL/GenBank/DDBJ whole genome shotgun (WGS) entry which is preliminary data.</text>
</comment>
<evidence type="ECO:0000313" key="1">
    <source>
        <dbReference type="EMBL" id="CAK9022543.1"/>
    </source>
</evidence>
<organism evidence="1 2">
    <name type="scientific">Durusdinium trenchii</name>
    <dbReference type="NCBI Taxonomy" id="1381693"/>
    <lineage>
        <taxon>Eukaryota</taxon>
        <taxon>Sar</taxon>
        <taxon>Alveolata</taxon>
        <taxon>Dinophyceae</taxon>
        <taxon>Suessiales</taxon>
        <taxon>Symbiodiniaceae</taxon>
        <taxon>Durusdinium</taxon>
    </lineage>
</organism>
<accession>A0ABP0K6Y5</accession>
<dbReference type="EMBL" id="CAXAMN010007724">
    <property type="protein sequence ID" value="CAK9022543.1"/>
    <property type="molecule type" value="Genomic_DNA"/>
</dbReference>
<gene>
    <name evidence="1" type="ORF">CCMP2556_LOCUS14883</name>
</gene>
<reference evidence="1 2" key="1">
    <citation type="submission" date="2024-02" db="EMBL/GenBank/DDBJ databases">
        <authorList>
            <person name="Chen Y."/>
            <person name="Shah S."/>
            <person name="Dougan E. K."/>
            <person name="Thang M."/>
            <person name="Chan C."/>
        </authorList>
    </citation>
    <scope>NUCLEOTIDE SEQUENCE [LARGE SCALE GENOMIC DNA]</scope>
</reference>
<dbReference type="Proteomes" id="UP001642484">
    <property type="component" value="Unassembled WGS sequence"/>
</dbReference>
<name>A0ABP0K6Y5_9DINO</name>
<protein>
    <submittedName>
        <fullName evidence="1">Uncharacterized protein</fullName>
    </submittedName>
</protein>